<dbReference type="GO" id="GO:0015036">
    <property type="term" value="F:disulfide oxidoreductase activity"/>
    <property type="evidence" value="ECO:0007669"/>
    <property type="project" value="UniProtKB-ARBA"/>
</dbReference>
<dbReference type="PROSITE" id="PS00194">
    <property type="entry name" value="THIOREDOXIN_1"/>
    <property type="match status" value="1"/>
</dbReference>
<evidence type="ECO:0000313" key="4">
    <source>
        <dbReference type="EMBL" id="AQS39891.1"/>
    </source>
</evidence>
<keyword evidence="2" id="KW-0732">Signal</keyword>
<proteinExistence type="predicted"/>
<evidence type="ECO:0000313" key="5">
    <source>
        <dbReference type="Proteomes" id="UP000189545"/>
    </source>
</evidence>
<keyword evidence="1" id="KW-0676">Redox-active center</keyword>
<dbReference type="Pfam" id="PF00085">
    <property type="entry name" value="Thioredoxin"/>
    <property type="match status" value="1"/>
</dbReference>
<organism evidence="4 5">
    <name type="scientific">Shewanella psychrophila</name>
    <dbReference type="NCBI Taxonomy" id="225848"/>
    <lineage>
        <taxon>Bacteria</taxon>
        <taxon>Pseudomonadati</taxon>
        <taxon>Pseudomonadota</taxon>
        <taxon>Gammaproteobacteria</taxon>
        <taxon>Alteromonadales</taxon>
        <taxon>Shewanellaceae</taxon>
        <taxon>Shewanella</taxon>
    </lineage>
</organism>
<dbReference type="InterPro" id="IPR017937">
    <property type="entry name" value="Thioredoxin_CS"/>
</dbReference>
<dbReference type="GO" id="GO:0016853">
    <property type="term" value="F:isomerase activity"/>
    <property type="evidence" value="ECO:0007669"/>
    <property type="project" value="UniProtKB-KW"/>
</dbReference>
<dbReference type="Proteomes" id="UP000189545">
    <property type="component" value="Chromosome"/>
</dbReference>
<dbReference type="Gene3D" id="3.40.30.10">
    <property type="entry name" value="Glutaredoxin"/>
    <property type="match status" value="1"/>
</dbReference>
<dbReference type="AlphaFoldDB" id="A0A1S6HWL8"/>
<name>A0A1S6HWL8_9GAMM</name>
<dbReference type="OrthoDB" id="9798454at2"/>
<gene>
    <name evidence="4" type="ORF">Sps_04809</name>
</gene>
<feature type="chain" id="PRO_5013159366" evidence="2">
    <location>
        <begin position="27"/>
        <end position="135"/>
    </location>
</feature>
<dbReference type="SUPFAM" id="SSF52833">
    <property type="entry name" value="Thioredoxin-like"/>
    <property type="match status" value="1"/>
</dbReference>
<dbReference type="RefSeq" id="WP_077754758.1">
    <property type="nucleotide sequence ID" value="NZ_CP014782.1"/>
</dbReference>
<evidence type="ECO:0000256" key="1">
    <source>
        <dbReference type="ARBA" id="ARBA00023284"/>
    </source>
</evidence>
<sequence>MTLFRSLKLATVTLATSLILSLSAHASNFEKIPFEKTLFDQLQSQGNTVLIDVFAPWCPTCKKQQEVIGDYFAAHPDSEIKVLVVDFDEQPQWVKFFKAPRQSSLYLYKNGEQLWFSVAETREQKIFSALNSVSM</sequence>
<reference evidence="4 5" key="1">
    <citation type="submission" date="2016-03" db="EMBL/GenBank/DDBJ databases">
        <title>Complete genome sequence of Shewanella psychrophila WP2, a deep sea bacterium isolated from west Pacific sediment.</title>
        <authorList>
            <person name="Xu G."/>
            <person name="Jian H."/>
        </authorList>
    </citation>
    <scope>NUCLEOTIDE SEQUENCE [LARGE SCALE GENOMIC DNA]</scope>
    <source>
        <strain evidence="4 5">WP2</strain>
    </source>
</reference>
<accession>A0A1S6HWL8</accession>
<feature type="signal peptide" evidence="2">
    <location>
        <begin position="1"/>
        <end position="26"/>
    </location>
</feature>
<feature type="domain" description="Thioredoxin" evidence="3">
    <location>
        <begin position="13"/>
        <end position="135"/>
    </location>
</feature>
<dbReference type="KEGG" id="spsw:Sps_04809"/>
<dbReference type="STRING" id="225848.Sps_04809"/>
<dbReference type="PROSITE" id="PS51352">
    <property type="entry name" value="THIOREDOXIN_2"/>
    <property type="match status" value="1"/>
</dbReference>
<evidence type="ECO:0000256" key="2">
    <source>
        <dbReference type="SAM" id="SignalP"/>
    </source>
</evidence>
<keyword evidence="4" id="KW-0413">Isomerase</keyword>
<dbReference type="CDD" id="cd02947">
    <property type="entry name" value="TRX_family"/>
    <property type="match status" value="1"/>
</dbReference>
<dbReference type="InterPro" id="IPR013766">
    <property type="entry name" value="Thioredoxin_domain"/>
</dbReference>
<dbReference type="EMBL" id="CP014782">
    <property type="protein sequence ID" value="AQS39891.1"/>
    <property type="molecule type" value="Genomic_DNA"/>
</dbReference>
<evidence type="ECO:0000259" key="3">
    <source>
        <dbReference type="PROSITE" id="PS51352"/>
    </source>
</evidence>
<dbReference type="InterPro" id="IPR036249">
    <property type="entry name" value="Thioredoxin-like_sf"/>
</dbReference>
<protein>
    <submittedName>
        <fullName evidence="4">Thiol-disulfide isomerase-like thioredoxin</fullName>
    </submittedName>
</protein>
<keyword evidence="5" id="KW-1185">Reference proteome</keyword>